<dbReference type="Proteomes" id="UP001500603">
    <property type="component" value="Unassembled WGS sequence"/>
</dbReference>
<proteinExistence type="predicted"/>
<comment type="caution">
    <text evidence="2">The sequence shown here is derived from an EMBL/GenBank/DDBJ whole genome shotgun (WGS) entry which is preliminary data.</text>
</comment>
<feature type="compositionally biased region" description="Low complexity" evidence="1">
    <location>
        <begin position="1"/>
        <end position="18"/>
    </location>
</feature>
<protein>
    <recommendedName>
        <fullName evidence="4">OsmC family peroxiredoxin</fullName>
    </recommendedName>
</protein>
<dbReference type="InterPro" id="IPR015946">
    <property type="entry name" value="KH_dom-like_a/b"/>
</dbReference>
<organism evidence="2 3">
    <name type="scientific">Nocardia callitridis</name>
    <dbReference type="NCBI Taxonomy" id="648753"/>
    <lineage>
        <taxon>Bacteria</taxon>
        <taxon>Bacillati</taxon>
        <taxon>Actinomycetota</taxon>
        <taxon>Actinomycetes</taxon>
        <taxon>Mycobacteriales</taxon>
        <taxon>Nocardiaceae</taxon>
        <taxon>Nocardia</taxon>
    </lineage>
</organism>
<dbReference type="Pfam" id="PF02566">
    <property type="entry name" value="OsmC"/>
    <property type="match status" value="1"/>
</dbReference>
<sequence length="160" mass="17212">MNDTPPSAPTDTDAAPEPGEARVSGHTLAHVPGRFLLSARTNHLVTDSRFGPGESIQAGELLLAALTSCAMANIQSNAAAEDLPLTDIDVRAEHRRGSTDVTRYDYTTVYVHLTGVDQPTAESLTTRFTETCPIYNTVRRGSGIELVVTSEVMNSAQRTR</sequence>
<gene>
    <name evidence="2" type="ORF">GCM10023318_42120</name>
</gene>
<evidence type="ECO:0008006" key="4">
    <source>
        <dbReference type="Google" id="ProtNLM"/>
    </source>
</evidence>
<dbReference type="EMBL" id="BAABJM010000004">
    <property type="protein sequence ID" value="GAA5060537.1"/>
    <property type="molecule type" value="Genomic_DNA"/>
</dbReference>
<reference evidence="3" key="1">
    <citation type="journal article" date="2019" name="Int. J. Syst. Evol. Microbiol.">
        <title>The Global Catalogue of Microorganisms (GCM) 10K type strain sequencing project: providing services to taxonomists for standard genome sequencing and annotation.</title>
        <authorList>
            <consortium name="The Broad Institute Genomics Platform"/>
            <consortium name="The Broad Institute Genome Sequencing Center for Infectious Disease"/>
            <person name="Wu L."/>
            <person name="Ma J."/>
        </authorList>
    </citation>
    <scope>NUCLEOTIDE SEQUENCE [LARGE SCALE GENOMIC DNA]</scope>
    <source>
        <strain evidence="3">JCM 18298</strain>
    </source>
</reference>
<dbReference type="Gene3D" id="3.30.300.20">
    <property type="match status" value="1"/>
</dbReference>
<feature type="region of interest" description="Disordered" evidence="1">
    <location>
        <begin position="1"/>
        <end position="22"/>
    </location>
</feature>
<dbReference type="InterPro" id="IPR003718">
    <property type="entry name" value="OsmC/Ohr_fam"/>
</dbReference>
<accession>A0ABP9KP78</accession>
<dbReference type="InterPro" id="IPR036102">
    <property type="entry name" value="OsmC/Ohrsf"/>
</dbReference>
<dbReference type="SUPFAM" id="SSF82784">
    <property type="entry name" value="OsmC-like"/>
    <property type="match status" value="1"/>
</dbReference>
<evidence type="ECO:0000313" key="2">
    <source>
        <dbReference type="EMBL" id="GAA5060537.1"/>
    </source>
</evidence>
<evidence type="ECO:0000256" key="1">
    <source>
        <dbReference type="SAM" id="MobiDB-lite"/>
    </source>
</evidence>
<name>A0ABP9KP78_9NOCA</name>
<evidence type="ECO:0000313" key="3">
    <source>
        <dbReference type="Proteomes" id="UP001500603"/>
    </source>
</evidence>
<keyword evidence="3" id="KW-1185">Reference proteome</keyword>
<dbReference type="RefSeq" id="WP_345497285.1">
    <property type="nucleotide sequence ID" value="NZ_BAABJM010000004.1"/>
</dbReference>